<dbReference type="InterPro" id="IPR016181">
    <property type="entry name" value="Acyl_CoA_acyltransferase"/>
</dbReference>
<evidence type="ECO:0000313" key="6">
    <source>
        <dbReference type="Proteomes" id="UP000186785"/>
    </source>
</evidence>
<protein>
    <recommendedName>
        <fullName evidence="4">N-acetyltransferase domain-containing protein</fullName>
    </recommendedName>
</protein>
<accession>A0A1Q5PLB0</accession>
<reference evidence="5 6" key="1">
    <citation type="submission" date="2016-11" db="EMBL/GenBank/DDBJ databases">
        <title>Actinomyces gypaetusis sp. nov. isolated from the vulture Gypaetus barbatus in Qinghai Tibet Plateau China.</title>
        <authorList>
            <person name="Meng X."/>
        </authorList>
    </citation>
    <scope>NUCLEOTIDE SEQUENCE [LARGE SCALE GENOMIC DNA]</scope>
    <source>
        <strain evidence="5 6">VUL4_2</strain>
    </source>
</reference>
<comment type="caution">
    <text evidence="5">The sequence shown here is derived from an EMBL/GenBank/DDBJ whole genome shotgun (WGS) entry which is preliminary data.</text>
</comment>
<dbReference type="SUPFAM" id="SSF55729">
    <property type="entry name" value="Acyl-CoA N-acyltransferases (Nat)"/>
    <property type="match status" value="1"/>
</dbReference>
<keyword evidence="2" id="KW-0012">Acyltransferase</keyword>
<evidence type="ECO:0000256" key="1">
    <source>
        <dbReference type="ARBA" id="ARBA00022679"/>
    </source>
</evidence>
<name>A0A1Q5PLB0_9ACTO</name>
<dbReference type="PANTHER" id="PTHR43792">
    <property type="entry name" value="GNAT FAMILY, PUTATIVE (AFU_ORTHOLOGUE AFUA_3G00765)-RELATED-RELATED"/>
    <property type="match status" value="1"/>
</dbReference>
<dbReference type="STRING" id="1921764.BSR28_06750"/>
<dbReference type="PROSITE" id="PS51186">
    <property type="entry name" value="GNAT"/>
    <property type="match status" value="1"/>
</dbReference>
<proteinExistence type="inferred from homology"/>
<dbReference type="Proteomes" id="UP000186785">
    <property type="component" value="Unassembled WGS sequence"/>
</dbReference>
<evidence type="ECO:0000256" key="2">
    <source>
        <dbReference type="ARBA" id="ARBA00023315"/>
    </source>
</evidence>
<gene>
    <name evidence="5" type="ORF">BSR29_04930</name>
</gene>
<dbReference type="RefSeq" id="WP_073709199.1">
    <property type="nucleotide sequence ID" value="NZ_MQSV01000003.1"/>
</dbReference>
<dbReference type="EMBL" id="MQSV01000003">
    <property type="protein sequence ID" value="OKL47839.1"/>
    <property type="molecule type" value="Genomic_DNA"/>
</dbReference>
<feature type="domain" description="N-acetyltransferase" evidence="4">
    <location>
        <begin position="67"/>
        <end position="225"/>
    </location>
</feature>
<dbReference type="OrthoDB" id="5242221at2"/>
<evidence type="ECO:0000313" key="5">
    <source>
        <dbReference type="EMBL" id="OKL47839.1"/>
    </source>
</evidence>
<keyword evidence="6" id="KW-1185">Reference proteome</keyword>
<evidence type="ECO:0000256" key="3">
    <source>
        <dbReference type="ARBA" id="ARBA00038502"/>
    </source>
</evidence>
<keyword evidence="1" id="KW-0808">Transferase</keyword>
<sequence>MDFLKRWRLGDQRQTWLVPAEYIEAATHARRLAPPPKGLRGELEFMHEIGYQPSEVALRLLVGNDHVSVQRARWHADPWLSPWNAQLPPEFKTEQPDIDQYIRECDRELLNRSGYAFAILVDGRLAGELSLFDIARRAVASGAMGYWVAPDVTGLGVMPLALALGIDVALSEFDLHRIEVNIRPENERSIGVMRKLGLRYEGRRERFLYSQGAWRDHDSFAITAEELRGTSLLERTFG</sequence>
<comment type="similarity">
    <text evidence="3">Belongs to the acetyltransferase family. RimJ subfamily.</text>
</comment>
<dbReference type="InterPro" id="IPR000182">
    <property type="entry name" value="GNAT_dom"/>
</dbReference>
<dbReference type="InterPro" id="IPR051531">
    <property type="entry name" value="N-acetyltransferase"/>
</dbReference>
<dbReference type="AlphaFoldDB" id="A0A1Q5PLB0"/>
<dbReference type="Pfam" id="PF13302">
    <property type="entry name" value="Acetyltransf_3"/>
    <property type="match status" value="1"/>
</dbReference>
<dbReference type="Gene3D" id="3.40.630.30">
    <property type="match status" value="1"/>
</dbReference>
<dbReference type="GO" id="GO:0008999">
    <property type="term" value="F:protein-N-terminal-alanine acetyltransferase activity"/>
    <property type="evidence" value="ECO:0007669"/>
    <property type="project" value="TreeGrafter"/>
</dbReference>
<organism evidence="5 6">
    <name type="scientific">Boudabousia liubingyangii</name>
    <dbReference type="NCBI Taxonomy" id="1921764"/>
    <lineage>
        <taxon>Bacteria</taxon>
        <taxon>Bacillati</taxon>
        <taxon>Actinomycetota</taxon>
        <taxon>Actinomycetes</taxon>
        <taxon>Actinomycetales</taxon>
        <taxon>Actinomycetaceae</taxon>
        <taxon>Boudabousia</taxon>
    </lineage>
</organism>
<dbReference type="PANTHER" id="PTHR43792:SF8">
    <property type="entry name" value="[RIBOSOMAL PROTEIN US5]-ALANINE N-ACETYLTRANSFERASE"/>
    <property type="match status" value="1"/>
</dbReference>
<dbReference type="GO" id="GO:0005737">
    <property type="term" value="C:cytoplasm"/>
    <property type="evidence" value="ECO:0007669"/>
    <property type="project" value="TreeGrafter"/>
</dbReference>
<evidence type="ECO:0000259" key="4">
    <source>
        <dbReference type="PROSITE" id="PS51186"/>
    </source>
</evidence>